<dbReference type="GO" id="GO:0003824">
    <property type="term" value="F:catalytic activity"/>
    <property type="evidence" value="ECO:0007669"/>
    <property type="project" value="UniProtKB-KW"/>
</dbReference>
<accession>A0A5J4NTG2</accession>
<evidence type="ECO:0000256" key="1">
    <source>
        <dbReference type="ARBA" id="ARBA00023268"/>
    </source>
</evidence>
<evidence type="ECO:0000313" key="4">
    <source>
        <dbReference type="Proteomes" id="UP000324629"/>
    </source>
</evidence>
<dbReference type="InterPro" id="IPR050951">
    <property type="entry name" value="Retrovirus_Pol_polyprotein"/>
</dbReference>
<reference evidence="3 4" key="1">
    <citation type="journal article" date="2019" name="Gigascience">
        <title>Whole-genome sequence of the oriental lung fluke Paragonimus westermani.</title>
        <authorList>
            <person name="Oey H."/>
            <person name="Zakrzewski M."/>
            <person name="Narain K."/>
            <person name="Devi K.R."/>
            <person name="Agatsuma T."/>
            <person name="Nawaratna S."/>
            <person name="Gobert G.N."/>
            <person name="Jones M.K."/>
            <person name="Ragan M.A."/>
            <person name="McManus D.P."/>
            <person name="Krause L."/>
        </authorList>
    </citation>
    <scope>NUCLEOTIDE SEQUENCE [LARGE SCALE GENOMIC DNA]</scope>
    <source>
        <strain evidence="3 4">IND2009</strain>
    </source>
</reference>
<dbReference type="Pfam" id="PF17919">
    <property type="entry name" value="RT_RNaseH_2"/>
    <property type="match status" value="1"/>
</dbReference>
<dbReference type="AlphaFoldDB" id="A0A5J4NTG2"/>
<comment type="caution">
    <text evidence="3">The sequence shown here is derived from an EMBL/GenBank/DDBJ whole genome shotgun (WGS) entry which is preliminary data.</text>
</comment>
<keyword evidence="4" id="KW-1185">Reference proteome</keyword>
<dbReference type="InterPro" id="IPR043128">
    <property type="entry name" value="Rev_trsase/Diguanyl_cyclase"/>
</dbReference>
<proteinExistence type="predicted"/>
<dbReference type="PANTHER" id="PTHR37984">
    <property type="entry name" value="PROTEIN CBG26694"/>
    <property type="match status" value="1"/>
</dbReference>
<dbReference type="PANTHER" id="PTHR37984:SF5">
    <property type="entry name" value="PROTEIN NYNRIN-LIKE"/>
    <property type="match status" value="1"/>
</dbReference>
<dbReference type="InterPro" id="IPR041577">
    <property type="entry name" value="RT_RNaseH_2"/>
</dbReference>
<feature type="domain" description="Reverse transcriptase/retrotransposon-derived protein RNase H-like" evidence="2">
    <location>
        <begin position="20"/>
        <end position="70"/>
    </location>
</feature>
<organism evidence="3 4">
    <name type="scientific">Paragonimus westermani</name>
    <dbReference type="NCBI Taxonomy" id="34504"/>
    <lineage>
        <taxon>Eukaryota</taxon>
        <taxon>Metazoa</taxon>
        <taxon>Spiralia</taxon>
        <taxon>Lophotrochozoa</taxon>
        <taxon>Platyhelminthes</taxon>
        <taxon>Trematoda</taxon>
        <taxon>Digenea</taxon>
        <taxon>Plagiorchiida</taxon>
        <taxon>Troglotremata</taxon>
        <taxon>Troglotrematidae</taxon>
        <taxon>Paragonimus</taxon>
    </lineage>
</organism>
<dbReference type="SUPFAM" id="SSF56672">
    <property type="entry name" value="DNA/RNA polymerases"/>
    <property type="match status" value="1"/>
</dbReference>
<dbReference type="Gene3D" id="3.30.70.270">
    <property type="match status" value="1"/>
</dbReference>
<sequence length="170" mass="19279">MHRLSAPLNDLLRKDTKWVWSHECQSAFDSLKRILSSDLLLTHYDLNLPITVSADASDYALGLRFCTNSLKGLPVHTANRLQRSATLLIGYDFVLKYILTERFGRADPLSRLIAHKSTKHPSENVVISSVEVDAEVKYVFRESIRNLPVSSTMIRRATQSDPVLQAITYH</sequence>
<dbReference type="InterPro" id="IPR043502">
    <property type="entry name" value="DNA/RNA_pol_sf"/>
</dbReference>
<evidence type="ECO:0000259" key="2">
    <source>
        <dbReference type="Pfam" id="PF17919"/>
    </source>
</evidence>
<gene>
    <name evidence="3" type="ORF">DEA37_0009225</name>
</gene>
<evidence type="ECO:0000313" key="3">
    <source>
        <dbReference type="EMBL" id="KAA3678833.1"/>
    </source>
</evidence>
<dbReference type="Proteomes" id="UP000324629">
    <property type="component" value="Unassembled WGS sequence"/>
</dbReference>
<name>A0A5J4NTG2_9TREM</name>
<dbReference type="EMBL" id="QNGE01000942">
    <property type="protein sequence ID" value="KAA3678833.1"/>
    <property type="molecule type" value="Genomic_DNA"/>
</dbReference>
<protein>
    <recommendedName>
        <fullName evidence="2">Reverse transcriptase/retrotransposon-derived protein RNase H-like domain-containing protein</fullName>
    </recommendedName>
</protein>
<keyword evidence="1" id="KW-0511">Multifunctional enzyme</keyword>